<name>A0A061IRT9_TRYRA</name>
<keyword evidence="1" id="KW-1133">Transmembrane helix</keyword>
<keyword evidence="1" id="KW-0472">Membrane</keyword>
<keyword evidence="1" id="KW-0812">Transmembrane</keyword>
<evidence type="ECO:0008006" key="4">
    <source>
        <dbReference type="Google" id="ProtNLM"/>
    </source>
</evidence>
<gene>
    <name evidence="2" type="ORF">TRSC58_07584</name>
</gene>
<keyword evidence="3" id="KW-1185">Reference proteome</keyword>
<dbReference type="EMBL" id="AUPL01008203">
    <property type="protein sequence ID" value="ESL04874.1"/>
    <property type="molecule type" value="Genomic_DNA"/>
</dbReference>
<proteinExistence type="predicted"/>
<dbReference type="AlphaFoldDB" id="A0A061IRT9"/>
<reference evidence="2 3" key="1">
    <citation type="submission" date="2013-07" db="EMBL/GenBank/DDBJ databases">
        <authorList>
            <person name="Stoco P.H."/>
            <person name="Wagner G."/>
            <person name="Gerber A."/>
            <person name="Zaha A."/>
            <person name="Thompson C."/>
            <person name="Bartholomeu D.C."/>
            <person name="Luckemeyer D.D."/>
            <person name="Bahia D."/>
            <person name="Loreto E."/>
            <person name="Prestes E.B."/>
            <person name="Lima F.M."/>
            <person name="Rodrigues-Luiz G."/>
            <person name="Vallejo G.A."/>
            <person name="Filho J.F."/>
            <person name="Monteiro K.M."/>
            <person name="Tyler K.M."/>
            <person name="de Almeida L.G."/>
            <person name="Ortiz M.F."/>
            <person name="Siervo M.A."/>
            <person name="de Moraes M.H."/>
            <person name="Cunha O.L."/>
            <person name="Mendonca-Neto R."/>
            <person name="Silva R."/>
            <person name="Teixeira S.M."/>
            <person name="Murta S.M."/>
            <person name="Sincero T.C."/>
            <person name="Mendes T.A."/>
            <person name="Urmenyi T.P."/>
            <person name="Silva V.G."/>
            <person name="da Rocha W.D."/>
            <person name="Andersson B."/>
            <person name="Romanha A.J."/>
            <person name="Steindel M."/>
            <person name="de Vasconcelos A.T."/>
            <person name="Grisard E.C."/>
        </authorList>
    </citation>
    <scope>NUCLEOTIDE SEQUENCE [LARGE SCALE GENOMIC DNA]</scope>
    <source>
        <strain evidence="2 3">SC58</strain>
    </source>
</reference>
<dbReference type="VEuPathDB" id="TriTrypDB:TRSC58_07584"/>
<sequence length="79" mass="9140">MVVVVRGGGGRREKRRYVCFSFITFSHSLGPFPSLSCIFFFFVVAAVVFFFVFALVFGGRRIAPFPHRHKTGCDRKYRR</sequence>
<protein>
    <recommendedName>
        <fullName evidence="4">Transmembrane protein</fullName>
    </recommendedName>
</protein>
<organism evidence="2 3">
    <name type="scientific">Trypanosoma rangeli SC58</name>
    <dbReference type="NCBI Taxonomy" id="429131"/>
    <lineage>
        <taxon>Eukaryota</taxon>
        <taxon>Discoba</taxon>
        <taxon>Euglenozoa</taxon>
        <taxon>Kinetoplastea</taxon>
        <taxon>Metakinetoplastina</taxon>
        <taxon>Trypanosomatida</taxon>
        <taxon>Trypanosomatidae</taxon>
        <taxon>Trypanosoma</taxon>
        <taxon>Herpetosoma</taxon>
    </lineage>
</organism>
<evidence type="ECO:0000313" key="3">
    <source>
        <dbReference type="Proteomes" id="UP000031737"/>
    </source>
</evidence>
<comment type="caution">
    <text evidence="2">The sequence shown here is derived from an EMBL/GenBank/DDBJ whole genome shotgun (WGS) entry which is preliminary data.</text>
</comment>
<accession>A0A061IRT9</accession>
<feature type="transmembrane region" description="Helical" evidence="1">
    <location>
        <begin position="38"/>
        <end position="58"/>
    </location>
</feature>
<evidence type="ECO:0000313" key="2">
    <source>
        <dbReference type="EMBL" id="ESL04874.1"/>
    </source>
</evidence>
<evidence type="ECO:0000256" key="1">
    <source>
        <dbReference type="SAM" id="Phobius"/>
    </source>
</evidence>
<dbReference type="Proteomes" id="UP000031737">
    <property type="component" value="Unassembled WGS sequence"/>
</dbReference>